<evidence type="ECO:0000256" key="2">
    <source>
        <dbReference type="ARBA" id="ARBA00022692"/>
    </source>
</evidence>
<dbReference type="Pfam" id="PF12698">
    <property type="entry name" value="ABC2_membrane_3"/>
    <property type="match status" value="1"/>
</dbReference>
<comment type="caution">
    <text evidence="8">The sequence shown here is derived from an EMBL/GenBank/DDBJ whole genome shotgun (WGS) entry which is preliminary data.</text>
</comment>
<dbReference type="GO" id="GO:0005319">
    <property type="term" value="F:lipid transporter activity"/>
    <property type="evidence" value="ECO:0007669"/>
    <property type="project" value="TreeGrafter"/>
</dbReference>
<evidence type="ECO:0000256" key="6">
    <source>
        <dbReference type="SAM" id="Phobius"/>
    </source>
</evidence>
<accession>A0A2T7NVM3</accession>
<dbReference type="Proteomes" id="UP000245119">
    <property type="component" value="Linkage Group LG9"/>
</dbReference>
<dbReference type="PANTHER" id="PTHR19229:SF250">
    <property type="entry name" value="ABC TRANSPORTER DOMAIN-CONTAINING PROTEIN-RELATED"/>
    <property type="match status" value="1"/>
</dbReference>
<proteinExistence type="predicted"/>
<evidence type="ECO:0000256" key="5">
    <source>
        <dbReference type="SAM" id="MobiDB-lite"/>
    </source>
</evidence>
<keyword evidence="9" id="KW-1185">Reference proteome</keyword>
<feature type="transmembrane region" description="Helical" evidence="6">
    <location>
        <begin position="123"/>
        <end position="144"/>
    </location>
</feature>
<feature type="transmembrane region" description="Helical" evidence="6">
    <location>
        <begin position="192"/>
        <end position="211"/>
    </location>
</feature>
<dbReference type="GO" id="GO:0140359">
    <property type="term" value="F:ABC-type transporter activity"/>
    <property type="evidence" value="ECO:0007669"/>
    <property type="project" value="InterPro"/>
</dbReference>
<evidence type="ECO:0000256" key="3">
    <source>
        <dbReference type="ARBA" id="ARBA00022989"/>
    </source>
</evidence>
<evidence type="ECO:0000313" key="9">
    <source>
        <dbReference type="Proteomes" id="UP000245119"/>
    </source>
</evidence>
<dbReference type="GO" id="GO:0016020">
    <property type="term" value="C:membrane"/>
    <property type="evidence" value="ECO:0007669"/>
    <property type="project" value="UniProtKB-SubCell"/>
</dbReference>
<dbReference type="OrthoDB" id="6512918at2759"/>
<evidence type="ECO:0000259" key="7">
    <source>
        <dbReference type="Pfam" id="PF12698"/>
    </source>
</evidence>
<dbReference type="AlphaFoldDB" id="A0A2T7NVM3"/>
<gene>
    <name evidence="8" type="ORF">C0Q70_15718</name>
</gene>
<evidence type="ECO:0000256" key="1">
    <source>
        <dbReference type="ARBA" id="ARBA00004141"/>
    </source>
</evidence>
<reference evidence="8 9" key="1">
    <citation type="submission" date="2018-04" db="EMBL/GenBank/DDBJ databases">
        <title>The genome of golden apple snail Pomacea canaliculata provides insight into stress tolerance and invasive adaptation.</title>
        <authorList>
            <person name="Liu C."/>
            <person name="Liu B."/>
            <person name="Ren Y."/>
            <person name="Zhang Y."/>
            <person name="Wang H."/>
            <person name="Li S."/>
            <person name="Jiang F."/>
            <person name="Yin L."/>
            <person name="Zhang G."/>
            <person name="Qian W."/>
            <person name="Fan W."/>
        </authorList>
    </citation>
    <scope>NUCLEOTIDE SEQUENCE [LARGE SCALE GENOMIC DNA]</scope>
    <source>
        <strain evidence="8">SZHN2017</strain>
        <tissue evidence="8">Muscle</tissue>
    </source>
</reference>
<dbReference type="InterPro" id="IPR013525">
    <property type="entry name" value="ABC2_TM"/>
</dbReference>
<keyword evidence="3 6" id="KW-1133">Transmembrane helix</keyword>
<keyword evidence="4 6" id="KW-0472">Membrane</keyword>
<evidence type="ECO:0000256" key="4">
    <source>
        <dbReference type="ARBA" id="ARBA00023136"/>
    </source>
</evidence>
<evidence type="ECO:0000313" key="8">
    <source>
        <dbReference type="EMBL" id="PVD25220.1"/>
    </source>
</evidence>
<comment type="subcellular location">
    <subcellularLocation>
        <location evidence="1">Membrane</location>
        <topology evidence="1">Multi-pass membrane protein</topology>
    </subcellularLocation>
</comment>
<protein>
    <recommendedName>
        <fullName evidence="7">ABC-2 type transporter transmembrane domain-containing protein</fullName>
    </recommendedName>
</protein>
<feature type="region of interest" description="Disordered" evidence="5">
    <location>
        <begin position="292"/>
        <end position="329"/>
    </location>
</feature>
<name>A0A2T7NVM3_POMCA</name>
<keyword evidence="2 6" id="KW-0812">Transmembrane</keyword>
<dbReference type="PANTHER" id="PTHR19229">
    <property type="entry name" value="ATP-BINDING CASSETTE TRANSPORTER SUBFAMILY A ABCA"/>
    <property type="match status" value="1"/>
</dbReference>
<organism evidence="8 9">
    <name type="scientific">Pomacea canaliculata</name>
    <name type="common">Golden apple snail</name>
    <dbReference type="NCBI Taxonomy" id="400727"/>
    <lineage>
        <taxon>Eukaryota</taxon>
        <taxon>Metazoa</taxon>
        <taxon>Spiralia</taxon>
        <taxon>Lophotrochozoa</taxon>
        <taxon>Mollusca</taxon>
        <taxon>Gastropoda</taxon>
        <taxon>Caenogastropoda</taxon>
        <taxon>Architaenioglossa</taxon>
        <taxon>Ampullarioidea</taxon>
        <taxon>Ampullariidae</taxon>
        <taxon>Pomacea</taxon>
    </lineage>
</organism>
<dbReference type="EMBL" id="PZQS01000009">
    <property type="protein sequence ID" value="PVD25220.1"/>
    <property type="molecule type" value="Genomic_DNA"/>
</dbReference>
<feature type="compositionally biased region" description="Polar residues" evidence="5">
    <location>
        <begin position="305"/>
        <end position="323"/>
    </location>
</feature>
<feature type="domain" description="ABC-2 type transporter transmembrane" evidence="7">
    <location>
        <begin position="78"/>
        <end position="212"/>
    </location>
</feature>
<feature type="transmembrane region" description="Helical" evidence="6">
    <location>
        <begin position="72"/>
        <end position="95"/>
    </location>
</feature>
<sequence length="329" mass="37408">MTGEETEWFTGLTYPFLRLNVPSTTGPDYTSSGVLLLQVIVGEVLIQHWSNRTFTFDLRSQKMPFPPYIKDPIIMVLDTTFPLLLMLSFILSVVANTKSIVYEKEHKLKESMKLMGLIPAAHWVSWFITCYVYLAVAMAIYAVLFGVNIIKSKGAVLTHSNPELFFLFLLLYAAAIVSFCFMVSVLVQKANVASALAGMLFFAFYFPNFFLASRYQDMTKSEKIGACFLFNMAMSFGAKSFPFPKAQSSYWCGSKPTKSEMYESRKGEEDKHFEREPTDFEACIRICNLTKQKQGSRRVHEPYNVQRSNNGFTGSQRSGQNNDDVYADR</sequence>
<dbReference type="STRING" id="400727.A0A2T7NVM3"/>
<feature type="transmembrane region" description="Helical" evidence="6">
    <location>
        <begin position="164"/>
        <end position="186"/>
    </location>
</feature>
<dbReference type="InterPro" id="IPR026082">
    <property type="entry name" value="ABCA"/>
</dbReference>